<evidence type="ECO:0000256" key="1">
    <source>
        <dbReference type="SAM" id="Coils"/>
    </source>
</evidence>
<proteinExistence type="predicted"/>
<gene>
    <name evidence="2" type="ORF">M0813_19426</name>
</gene>
<dbReference type="EMBL" id="JAOAOG010000136">
    <property type="protein sequence ID" value="KAJ6246287.1"/>
    <property type="molecule type" value="Genomic_DNA"/>
</dbReference>
<organism evidence="2 3">
    <name type="scientific">Anaeramoeba flamelloides</name>
    <dbReference type="NCBI Taxonomy" id="1746091"/>
    <lineage>
        <taxon>Eukaryota</taxon>
        <taxon>Metamonada</taxon>
        <taxon>Anaeramoebidae</taxon>
        <taxon>Anaeramoeba</taxon>
    </lineage>
</organism>
<evidence type="ECO:0008006" key="4">
    <source>
        <dbReference type="Google" id="ProtNLM"/>
    </source>
</evidence>
<keyword evidence="1" id="KW-0175">Coiled coil</keyword>
<name>A0ABQ8YNW5_9EUKA</name>
<keyword evidence="3" id="KW-1185">Reference proteome</keyword>
<comment type="caution">
    <text evidence="2">The sequence shown here is derived from an EMBL/GenBank/DDBJ whole genome shotgun (WGS) entry which is preliminary data.</text>
</comment>
<protein>
    <recommendedName>
        <fullName evidence="4">Reverse transcriptase</fullName>
    </recommendedName>
</protein>
<feature type="coiled-coil region" evidence="1">
    <location>
        <begin position="137"/>
        <end position="164"/>
    </location>
</feature>
<evidence type="ECO:0000313" key="2">
    <source>
        <dbReference type="EMBL" id="KAJ6246287.1"/>
    </source>
</evidence>
<sequence length="262" mass="31114">MNVIGKENVKTLKYEISSEKYTDDIEKDKRFGICPACQKPSKDLKNHIFLGCPVLKKKINEDFVTRKRCLKLWPLWKEFHEYVDGSQIFKANFQYRNLGTARSILEKLKNKLVNERVDGIKTPRKRKVFLIGDLENEKKVENVTKKAKNQIERANQKLKILDVLKKTIIEKKIEEDFNIENGIDFFINNFFMKFKIGKKMRQNLLIQKSVKLLATIIIIKEKKKGVNYDTFLEKITFWNFDDYKCQIKITLEDINKFSEFQD</sequence>
<evidence type="ECO:0000313" key="3">
    <source>
        <dbReference type="Proteomes" id="UP001150062"/>
    </source>
</evidence>
<dbReference type="Proteomes" id="UP001150062">
    <property type="component" value="Unassembled WGS sequence"/>
</dbReference>
<accession>A0ABQ8YNW5</accession>
<reference evidence="2" key="1">
    <citation type="submission" date="2022-08" db="EMBL/GenBank/DDBJ databases">
        <title>Novel sulfate-reducing endosymbionts in the free-living metamonad Anaeramoeba.</title>
        <authorList>
            <person name="Jerlstrom-Hultqvist J."/>
            <person name="Cepicka I."/>
            <person name="Gallot-Lavallee L."/>
            <person name="Salas-Leiva D."/>
            <person name="Curtis B.A."/>
            <person name="Zahonova K."/>
            <person name="Pipaliya S."/>
            <person name="Dacks J."/>
            <person name="Roger A.J."/>
        </authorList>
    </citation>
    <scope>NUCLEOTIDE SEQUENCE</scope>
    <source>
        <strain evidence="2">Schooner1</strain>
    </source>
</reference>